<evidence type="ECO:0000313" key="2">
    <source>
        <dbReference type="Proteomes" id="UP000031512"/>
    </source>
</evidence>
<evidence type="ECO:0000313" key="1">
    <source>
        <dbReference type="EMBL" id="EKX74194.1"/>
    </source>
</evidence>
<gene>
    <name evidence="1" type="ORF">BEWA_042320</name>
</gene>
<protein>
    <submittedName>
        <fullName evidence="1">Uncharacterized protein</fullName>
    </submittedName>
</protein>
<dbReference type="GeneID" id="15807642"/>
<accession>L1LFZ4</accession>
<reference evidence="1 2" key="1">
    <citation type="journal article" date="2012" name="BMC Genomics">
        <title>Comparative genomic analysis and phylogenetic position of Theileria equi.</title>
        <authorList>
            <person name="Kappmeyer L.S."/>
            <person name="Thiagarajan M."/>
            <person name="Herndon D.R."/>
            <person name="Ramsay J.D."/>
            <person name="Caler E."/>
            <person name="Djikeng A."/>
            <person name="Gillespie J.J."/>
            <person name="Lau A.O."/>
            <person name="Roalson E.H."/>
            <person name="Silva J.C."/>
            <person name="Silva M.G."/>
            <person name="Suarez C.E."/>
            <person name="Ueti M.W."/>
            <person name="Nene V.M."/>
            <person name="Mealey R.H."/>
            <person name="Knowles D.P."/>
            <person name="Brayton K.A."/>
        </authorList>
    </citation>
    <scope>NUCLEOTIDE SEQUENCE [LARGE SCALE GENOMIC DNA]</scope>
    <source>
        <strain evidence="1 2">WA</strain>
    </source>
</reference>
<dbReference type="EMBL" id="ACOU01000002">
    <property type="protein sequence ID" value="EKX74194.1"/>
    <property type="molecule type" value="Genomic_DNA"/>
</dbReference>
<dbReference type="VEuPathDB" id="PiroplasmaDB:BEWA_042320"/>
<dbReference type="OrthoDB" id="362011at2759"/>
<comment type="caution">
    <text evidence="1">The sequence shown here is derived from an EMBL/GenBank/DDBJ whole genome shotgun (WGS) entry which is preliminary data.</text>
</comment>
<dbReference type="Proteomes" id="UP000031512">
    <property type="component" value="Unassembled WGS sequence"/>
</dbReference>
<organism evidence="1 2">
    <name type="scientific">Theileria equi strain WA</name>
    <dbReference type="NCBI Taxonomy" id="1537102"/>
    <lineage>
        <taxon>Eukaryota</taxon>
        <taxon>Sar</taxon>
        <taxon>Alveolata</taxon>
        <taxon>Apicomplexa</taxon>
        <taxon>Aconoidasida</taxon>
        <taxon>Piroplasmida</taxon>
        <taxon>Theileriidae</taxon>
        <taxon>Theileria</taxon>
    </lineage>
</organism>
<dbReference type="RefSeq" id="XP_004833646.1">
    <property type="nucleotide sequence ID" value="XM_004833589.1"/>
</dbReference>
<dbReference type="eggNOG" id="ENOG502QX5S">
    <property type="taxonomic scope" value="Eukaryota"/>
</dbReference>
<keyword evidence="2" id="KW-1185">Reference proteome</keyword>
<dbReference type="KEGG" id="beq:BEWA_042320"/>
<dbReference type="AlphaFoldDB" id="L1LFZ4"/>
<sequence>MFLDPLLKFTNVAIKLDDNVESCSGELLNLLPKFSKVGITDVDNKICKEFSSFITQFALLPSSKDLDSESIKLCVHDTLEIIWKNIIKTIHDGYKNECKCSGNMLVPLFDLYAFALFKGESTMEPLTFNANLGRVYGLFAKWILEKNNLSKVESSIIERVKSSSIDPDVLSNIQTHVDQCHVTRFTQNISIKKEDGKSVETFNVGIGDSIIIRSFGTVFSSAVQFCREYNFIPPEMLLLSASFLKIEDSKVSFLENYQDLDVLKTGDDCDTTLYSQLITSDIGREVISREFGETRCYVSNLCLPDIDTEHKSGLCPCFYKMYESIALAAGHSLETGKLSFIVSTNDKIVKKTSVKFVLSRDFASHILNRVKIALDKKKTCISNISIHVKGLSENICKDVEFLKSTSPLVPALISLATVMDDSVYIDTEDSNKGLIRVLLRFRNSIDTKLPKNAWNILAKLLYMEISTDSKMALEYGNEQLSLYRTLLIRYLLQIAILQSNYSYKFKIGKRGLDISISFVRRLFRLLSFRINRNFMNKEQFVRFLKTRAITKRPKYSEDTEEDEDSDDIYDDWTVFGLLEYSPTHVLRKELLPKSFKTEDIGVEPYTHHNSSYTSDFYFFDVIYELFGIIRFSFEFEYNIIDNYMSHFFTLLCSKSDDFMDEFNRDVLNSSIIRAIFRTNEYGEKVDNENLVHSFGIVSKPNKTLEILGLLETKDRFTKRRIPDPEPIVGSLVLSNNRFKRQEFYRVSSRIIDAITRYANIAFISRALCIWNSSLPIDSVSSVKSHKIASARSTFTILILRIITVFLNNVGDVCDLISIEPLVSAINVIFINLELIHKRQEFKDYAEIISSDSSEYSNSGCMSVDLKSEVFEDKCVTSEPDKSDHVLGVSVENLDDFNVQVLDNWKRNKLVNKILIHNKRKLLREQRYLEANLLLHVSHTFVRIINNVVLELSHTLLDVDQGFLSKLGTKQSQEYHQTFVISCTGEDLEIYNNVLELLSLIYETIVTISRLCVIISFNSIHSKHDEHLEQTKNLHGYFDNKTVELIREIGILKKKAKLEIDRIFSIQLQETLSELPTQADCNSSDDLDDFIDFETDKHLSMLTYKDNVFKRPRNGGAETRLNNVRLRSEWECMIRTYLT</sequence>
<proteinExistence type="predicted"/>
<name>L1LFZ4_THEEQ</name>